<protein>
    <submittedName>
        <fullName evidence="1">Uncharacterized protein</fullName>
    </submittedName>
</protein>
<reference evidence="1 2" key="1">
    <citation type="submission" date="2019-03" db="EMBL/GenBank/DDBJ databases">
        <title>San Antonio Military Medical Center submission to MRSN (WRAIR), pending publication.</title>
        <authorList>
            <person name="Blyth D.M."/>
            <person name="Mccarthy S.L."/>
            <person name="Schall S.E."/>
            <person name="Stam J.A."/>
            <person name="Ong A.C."/>
            <person name="Mcgann P.T."/>
        </authorList>
    </citation>
    <scope>NUCLEOTIDE SEQUENCE [LARGE SCALE GENOMIC DNA]</scope>
    <source>
        <strain evidence="1 2">MRSN571793</strain>
    </source>
</reference>
<proteinExistence type="predicted"/>
<evidence type="ECO:0000313" key="2">
    <source>
        <dbReference type="Proteomes" id="UP000297861"/>
    </source>
</evidence>
<dbReference type="Proteomes" id="UP000297861">
    <property type="component" value="Unassembled WGS sequence"/>
</dbReference>
<keyword evidence="2" id="KW-1185">Reference proteome</keyword>
<dbReference type="AlphaFoldDB" id="A0A4Y8L976"/>
<sequence length="150" mass="16939">MNTKDLLLIATIVFTMILGCTPKNNTQEAKVNGWYFVDFKAPDSIGEIIVSIKDFDSLKFESWKVTNIDGVDSVYVINGKVKPSKMKVYGDATRKSIGKFIVFLYNGQKICMPMLNDRIDKGNFAISSQALSSNKDKMLEMYESLKEEID</sequence>
<accession>A0A4Y8L976</accession>
<dbReference type="OrthoDB" id="767658at2"/>
<dbReference type="STRING" id="1121485.GCA_000426485_02515"/>
<dbReference type="PROSITE" id="PS51257">
    <property type="entry name" value="PROKAR_LIPOPROTEIN"/>
    <property type="match status" value="1"/>
</dbReference>
<dbReference type="RefSeq" id="WP_134435738.1">
    <property type="nucleotide sequence ID" value="NZ_SOML01000002.1"/>
</dbReference>
<organism evidence="1 2">
    <name type="scientific">Dysgonomonas capnocytophagoides</name>
    <dbReference type="NCBI Taxonomy" id="45254"/>
    <lineage>
        <taxon>Bacteria</taxon>
        <taxon>Pseudomonadati</taxon>
        <taxon>Bacteroidota</taxon>
        <taxon>Bacteroidia</taxon>
        <taxon>Bacteroidales</taxon>
        <taxon>Dysgonomonadaceae</taxon>
        <taxon>Dysgonomonas</taxon>
    </lineage>
</organism>
<comment type="caution">
    <text evidence="1">The sequence shown here is derived from an EMBL/GenBank/DDBJ whole genome shotgun (WGS) entry which is preliminary data.</text>
</comment>
<dbReference type="EMBL" id="SOML01000002">
    <property type="protein sequence ID" value="TFD98032.1"/>
    <property type="molecule type" value="Genomic_DNA"/>
</dbReference>
<gene>
    <name evidence="1" type="ORF">E2605_05280</name>
</gene>
<evidence type="ECO:0000313" key="1">
    <source>
        <dbReference type="EMBL" id="TFD98032.1"/>
    </source>
</evidence>
<name>A0A4Y8L976_9BACT</name>